<keyword evidence="3" id="KW-1185">Reference proteome</keyword>
<dbReference type="Gene3D" id="1.20.5.190">
    <property type="match status" value="1"/>
</dbReference>
<organism evidence="2 3">
    <name type="scientific">Desmophyllum pertusum</name>
    <dbReference type="NCBI Taxonomy" id="174260"/>
    <lineage>
        <taxon>Eukaryota</taxon>
        <taxon>Metazoa</taxon>
        <taxon>Cnidaria</taxon>
        <taxon>Anthozoa</taxon>
        <taxon>Hexacorallia</taxon>
        <taxon>Scleractinia</taxon>
        <taxon>Caryophylliina</taxon>
        <taxon>Caryophylliidae</taxon>
        <taxon>Desmophyllum</taxon>
    </lineage>
</organism>
<dbReference type="SUPFAM" id="SSF52540">
    <property type="entry name" value="P-loop containing nucleoside triphosphate hydrolases"/>
    <property type="match status" value="1"/>
</dbReference>
<dbReference type="Proteomes" id="UP001163046">
    <property type="component" value="Unassembled WGS sequence"/>
</dbReference>
<reference evidence="2" key="1">
    <citation type="submission" date="2023-01" db="EMBL/GenBank/DDBJ databases">
        <title>Genome assembly of the deep-sea coral Lophelia pertusa.</title>
        <authorList>
            <person name="Herrera S."/>
            <person name="Cordes E."/>
        </authorList>
    </citation>
    <scope>NUCLEOTIDE SEQUENCE</scope>
    <source>
        <strain evidence="2">USNM1676648</strain>
        <tissue evidence="2">Polyp</tissue>
    </source>
</reference>
<dbReference type="OrthoDB" id="5990356at2759"/>
<sequence length="357" mass="41068">MNSPSDENEKRQSEGEDESNMLEASTVKCFPAVKRSFRQKQCNWRWRWKYFTRALQPISEKEENTKDDTSKVDDNDNNSAIDGDKENNLESFESREHGNLESNNQHLLDCTDHSYNEINYNNDRGEVKSKEDYSACIKLIEKFQEAVLDNAVRIIQAAFKRFRERRRFLKLKKAATVIQRSVRRWLQLRHSNRWPEIQSAKPECERDIEIQNNCFIPHELDQREVTFSHVESIDNAEERESVDESFDGQDDLLWTHKELVKDDNDLSGSTSERTEQFDNSCESLDVVSLSGSADNLSDTEVCVDQSEEISPTSDPDSLSLADSGIDMCSDTTQEVLAIIDDCECSKIEATSPSLPIQ</sequence>
<comment type="caution">
    <text evidence="2">The sequence shown here is derived from an EMBL/GenBank/DDBJ whole genome shotgun (WGS) entry which is preliminary data.</text>
</comment>
<dbReference type="InterPro" id="IPR027417">
    <property type="entry name" value="P-loop_NTPase"/>
</dbReference>
<evidence type="ECO:0000313" key="3">
    <source>
        <dbReference type="Proteomes" id="UP001163046"/>
    </source>
</evidence>
<evidence type="ECO:0000256" key="1">
    <source>
        <dbReference type="SAM" id="MobiDB-lite"/>
    </source>
</evidence>
<gene>
    <name evidence="2" type="ORF">OS493_010840</name>
</gene>
<proteinExistence type="predicted"/>
<evidence type="ECO:0000313" key="2">
    <source>
        <dbReference type="EMBL" id="KAJ7380129.1"/>
    </source>
</evidence>
<dbReference type="InterPro" id="IPR000048">
    <property type="entry name" value="IQ_motif_EF-hand-BS"/>
</dbReference>
<dbReference type="AlphaFoldDB" id="A0A9X0D0B5"/>
<dbReference type="SMART" id="SM00015">
    <property type="entry name" value="IQ"/>
    <property type="match status" value="2"/>
</dbReference>
<dbReference type="EMBL" id="MU826354">
    <property type="protein sequence ID" value="KAJ7380129.1"/>
    <property type="molecule type" value="Genomic_DNA"/>
</dbReference>
<accession>A0A9X0D0B5</accession>
<feature type="region of interest" description="Disordered" evidence="1">
    <location>
        <begin position="60"/>
        <end position="88"/>
    </location>
</feature>
<protein>
    <submittedName>
        <fullName evidence="2">Uncharacterized protein</fullName>
    </submittedName>
</protein>
<dbReference type="Pfam" id="PF00612">
    <property type="entry name" value="IQ"/>
    <property type="match status" value="2"/>
</dbReference>
<feature type="region of interest" description="Disordered" evidence="1">
    <location>
        <begin position="1"/>
        <end position="25"/>
    </location>
</feature>
<feature type="compositionally biased region" description="Basic and acidic residues" evidence="1">
    <location>
        <begin position="60"/>
        <end position="74"/>
    </location>
</feature>
<name>A0A9X0D0B5_9CNID</name>